<comment type="caution">
    <text evidence="1">The sequence shown here is derived from an EMBL/GenBank/DDBJ whole genome shotgun (WGS) entry which is preliminary data.</text>
</comment>
<dbReference type="AlphaFoldDB" id="A0A9D2WN13"/>
<keyword evidence="2" id="KW-1185">Reference proteome</keyword>
<organism evidence="1 2">
    <name type="scientific">Sporotomaculum syntrophicum</name>
    <dbReference type="NCBI Taxonomy" id="182264"/>
    <lineage>
        <taxon>Bacteria</taxon>
        <taxon>Bacillati</taxon>
        <taxon>Bacillota</taxon>
        <taxon>Clostridia</taxon>
        <taxon>Eubacteriales</taxon>
        <taxon>Desulfallaceae</taxon>
        <taxon>Sporotomaculum</taxon>
    </lineage>
</organism>
<name>A0A9D2WN13_9FIRM</name>
<gene>
    <name evidence="1" type="ORF">SPSYN_02795</name>
</gene>
<evidence type="ECO:0000313" key="1">
    <source>
        <dbReference type="EMBL" id="KAF1083883.1"/>
    </source>
</evidence>
<protein>
    <submittedName>
        <fullName evidence="1">Uncharacterized protein</fullName>
    </submittedName>
</protein>
<sequence length="67" mass="7198">MSECGSCASCSFSIGDKAKEYRNGDGKPAVKCTLCGKEVTFDKLPGNRRVTCPECGTRIEVIPLLLN</sequence>
<evidence type="ECO:0000313" key="2">
    <source>
        <dbReference type="Proteomes" id="UP000798488"/>
    </source>
</evidence>
<dbReference type="OrthoDB" id="1809496at2"/>
<dbReference type="EMBL" id="LSRS01000008">
    <property type="protein sequence ID" value="KAF1083883.1"/>
    <property type="molecule type" value="Genomic_DNA"/>
</dbReference>
<proteinExistence type="predicted"/>
<accession>A0A9D2WN13</accession>
<reference evidence="1" key="1">
    <citation type="submission" date="2016-02" db="EMBL/GenBank/DDBJ databases">
        <title>Draft Genome Sequence of Sporotomaculum syntrophicum Strain FB, a Syntrophic Benzoate Degrader.</title>
        <authorList>
            <person name="Nobu M.K."/>
            <person name="Narihiro T."/>
            <person name="Qiu Y.-L."/>
            <person name="Ohashi A."/>
            <person name="Liu W.-T."/>
            <person name="Yuji S."/>
        </authorList>
    </citation>
    <scope>NUCLEOTIDE SEQUENCE</scope>
    <source>
        <strain evidence="1">FB</strain>
    </source>
</reference>
<dbReference type="Proteomes" id="UP000798488">
    <property type="component" value="Unassembled WGS sequence"/>
</dbReference>
<dbReference type="Gene3D" id="2.20.28.30">
    <property type="entry name" value="RNA polymerase ii, chain L"/>
    <property type="match status" value="1"/>
</dbReference>